<dbReference type="RefSeq" id="WP_199388281.1">
    <property type="nucleotide sequence ID" value="NZ_JAEMHL010000002.1"/>
</dbReference>
<feature type="domain" description="PBP" evidence="2">
    <location>
        <begin position="28"/>
        <end position="256"/>
    </location>
</feature>
<dbReference type="SUPFAM" id="SSF53850">
    <property type="entry name" value="Periplasmic binding protein-like II"/>
    <property type="match status" value="1"/>
</dbReference>
<feature type="chain" id="PRO_5047250158" evidence="1">
    <location>
        <begin position="29"/>
        <end position="288"/>
    </location>
</feature>
<dbReference type="Gene3D" id="3.40.190.10">
    <property type="entry name" value="Periplasmic binding protein-like II"/>
    <property type="match status" value="2"/>
</dbReference>
<feature type="signal peptide" evidence="1">
    <location>
        <begin position="1"/>
        <end position="28"/>
    </location>
</feature>
<keyword evidence="4" id="KW-1185">Reference proteome</keyword>
<dbReference type="InterPro" id="IPR052738">
    <property type="entry name" value="ABC-Tungstate_binding"/>
</dbReference>
<evidence type="ECO:0000313" key="3">
    <source>
        <dbReference type="EMBL" id="MBJ6749764.1"/>
    </source>
</evidence>
<organism evidence="3 4">
    <name type="scientific">Geomonas anaerohicana</name>
    <dbReference type="NCBI Taxonomy" id="2798583"/>
    <lineage>
        <taxon>Bacteria</taxon>
        <taxon>Pseudomonadati</taxon>
        <taxon>Thermodesulfobacteriota</taxon>
        <taxon>Desulfuromonadia</taxon>
        <taxon>Geobacterales</taxon>
        <taxon>Geobacteraceae</taxon>
        <taxon>Geomonas</taxon>
    </lineage>
</organism>
<reference evidence="3 4" key="1">
    <citation type="submission" date="2020-12" db="EMBL/GenBank/DDBJ databases">
        <title>Geomonas sp. Red421, isolated from paddy soil.</title>
        <authorList>
            <person name="Xu Z."/>
            <person name="Zhang Z."/>
            <person name="Masuda Y."/>
            <person name="Itoh H."/>
            <person name="Senoo K."/>
        </authorList>
    </citation>
    <scope>NUCLEOTIDE SEQUENCE [LARGE SCALE GENOMIC DNA]</scope>
    <source>
        <strain evidence="3 4">Red421</strain>
    </source>
</reference>
<gene>
    <name evidence="3" type="ORF">JFN91_06020</name>
</gene>
<evidence type="ECO:0000256" key="1">
    <source>
        <dbReference type="SAM" id="SignalP"/>
    </source>
</evidence>
<keyword evidence="1" id="KW-0732">Signal</keyword>
<protein>
    <submittedName>
        <fullName evidence="3">Substrate-binding domain-containing protein</fullName>
    </submittedName>
</protein>
<dbReference type="EMBL" id="JAEMHL010000002">
    <property type="protein sequence ID" value="MBJ6749764.1"/>
    <property type="molecule type" value="Genomic_DNA"/>
</dbReference>
<proteinExistence type="predicted"/>
<dbReference type="Pfam" id="PF12849">
    <property type="entry name" value="PBP_like_2"/>
    <property type="match status" value="1"/>
</dbReference>
<sequence>MNRILRTLPLFVALFLFSAVASVSTGWAAEQKNLILATTTSTQDSGLLDVLIPIFEKQTGYFVKTISVGSGQAMKMGEKGEADVLLVHSPDAEKKFMADGFGVNRKLVMHNDFIVLGPANDPARIRGAMTAADAIKAIARANALWLSRGDNSGTHAKEKGLFKAAGINPEGQKWFQQTGLGMGETLNVAAEKKGYLLADRGTYLALNKKAHLGLNIMVQGEPKLLNIYHVIEVNPAKWPKVNNAGARAFADFMVSKKTQEIISTFGKKEFGSPLFFPDAGKKPESLGL</sequence>
<accession>A0ABS0YCX6</accession>
<dbReference type="InterPro" id="IPR024370">
    <property type="entry name" value="PBP_domain"/>
</dbReference>
<dbReference type="PANTHER" id="PTHR37945:SF1">
    <property type="entry name" value="EXTRACELLULAR TUNGSTATE BINDING PROTEIN"/>
    <property type="match status" value="1"/>
</dbReference>
<comment type="caution">
    <text evidence="3">The sequence shown here is derived from an EMBL/GenBank/DDBJ whole genome shotgun (WGS) entry which is preliminary data.</text>
</comment>
<name>A0ABS0YCX6_9BACT</name>
<evidence type="ECO:0000313" key="4">
    <source>
        <dbReference type="Proteomes" id="UP000614714"/>
    </source>
</evidence>
<dbReference type="Proteomes" id="UP000614714">
    <property type="component" value="Unassembled WGS sequence"/>
</dbReference>
<evidence type="ECO:0000259" key="2">
    <source>
        <dbReference type="Pfam" id="PF12849"/>
    </source>
</evidence>
<dbReference type="PANTHER" id="PTHR37945">
    <property type="entry name" value="EXTRACELLULAR TUNGSTATE BINDING PROTEIN"/>
    <property type="match status" value="1"/>
</dbReference>